<reference evidence="2 3" key="1">
    <citation type="submission" date="2017-02" db="EMBL/GenBank/DDBJ databases">
        <title>Draft genome sequence of Moraxella pluranimalium CCUG 54913T type strain.</title>
        <authorList>
            <person name="Salva-Serra F."/>
            <person name="Engstrom-Jakobsson H."/>
            <person name="Thorell K."/>
            <person name="Jaen-Luchoro D."/>
            <person name="Gonzales-Siles L."/>
            <person name="Karlsson R."/>
            <person name="Yazdan S."/>
            <person name="Boulund F."/>
            <person name="Johnning A."/>
            <person name="Engstrand L."/>
            <person name="Kristiansson E."/>
            <person name="Moore E."/>
        </authorList>
    </citation>
    <scope>NUCLEOTIDE SEQUENCE [LARGE SCALE GENOMIC DNA]</scope>
    <source>
        <strain evidence="2 3">CCUG 54913</strain>
    </source>
</reference>
<keyword evidence="3" id="KW-1185">Reference proteome</keyword>
<dbReference type="Gene3D" id="3.40.50.300">
    <property type="entry name" value="P-loop containing nucleotide triphosphate hydrolases"/>
    <property type="match status" value="1"/>
</dbReference>
<dbReference type="AlphaFoldDB" id="A0A1T0CID0"/>
<feature type="domain" description="G" evidence="1">
    <location>
        <begin position="37"/>
        <end position="151"/>
    </location>
</feature>
<dbReference type="GO" id="GO:0005525">
    <property type="term" value="F:GTP binding"/>
    <property type="evidence" value="ECO:0007669"/>
    <property type="project" value="InterPro"/>
</dbReference>
<accession>A0A1T0CID0</accession>
<dbReference type="RefSeq" id="WP_078254852.1">
    <property type="nucleotide sequence ID" value="NZ_MUYU01000029.1"/>
</dbReference>
<dbReference type="GO" id="GO:0005829">
    <property type="term" value="C:cytosol"/>
    <property type="evidence" value="ECO:0007669"/>
    <property type="project" value="TreeGrafter"/>
</dbReference>
<dbReference type="PANTHER" id="PTHR42714:SF2">
    <property type="entry name" value="TRNA MODIFICATION GTPASE GTPBP3, MITOCHONDRIAL"/>
    <property type="match status" value="1"/>
</dbReference>
<protein>
    <recommendedName>
        <fullName evidence="1">G domain-containing protein</fullName>
    </recommendedName>
</protein>
<dbReference type="SUPFAM" id="SSF52540">
    <property type="entry name" value="P-loop containing nucleoside triphosphate hydrolases"/>
    <property type="match status" value="1"/>
</dbReference>
<evidence type="ECO:0000313" key="3">
    <source>
        <dbReference type="Proteomes" id="UP000189800"/>
    </source>
</evidence>
<gene>
    <name evidence="2" type="ORF">B0680_09460</name>
</gene>
<evidence type="ECO:0000313" key="2">
    <source>
        <dbReference type="EMBL" id="OOS22065.1"/>
    </source>
</evidence>
<evidence type="ECO:0000259" key="1">
    <source>
        <dbReference type="Pfam" id="PF01926"/>
    </source>
</evidence>
<dbReference type="InterPro" id="IPR005225">
    <property type="entry name" value="Small_GTP-bd"/>
</dbReference>
<dbReference type="PANTHER" id="PTHR42714">
    <property type="entry name" value="TRNA MODIFICATION GTPASE GTPBP3"/>
    <property type="match status" value="1"/>
</dbReference>
<dbReference type="Pfam" id="PF01926">
    <property type="entry name" value="MMR_HSR1"/>
    <property type="match status" value="1"/>
</dbReference>
<sequence length="301" mass="34456">MSQSTNQSLNDWMENLPPEIQNKLREQLNSIANYTPRVGIMGKSGAGKSSLANAIVGKQVFKVGHLGGCTRNLQEEVVQIKNRELVFVDLPGIAENPERHDEYLKLYEEQLPKLDIILWVIKVDDRAQKDDLEFYQWLTQRYKKEQIIFVLSQCDKTHPTKEWDWDSFKPGKRQQETISEKLKLIAQDFNISSYSNIVSIAHDYDEEKNEARNYNINLLIENIIYNMPRQAQSSFLASVPEEEKTEKAKEEALKGFLGLVDEALDIVIDNAPLPPILKEPAKKAKTALLKGAKKLWGKLFG</sequence>
<dbReference type="InterPro" id="IPR027417">
    <property type="entry name" value="P-loop_NTPase"/>
</dbReference>
<dbReference type="EMBL" id="MUYU01000029">
    <property type="protein sequence ID" value="OOS22065.1"/>
    <property type="molecule type" value="Genomic_DNA"/>
</dbReference>
<dbReference type="Proteomes" id="UP000189800">
    <property type="component" value="Unassembled WGS sequence"/>
</dbReference>
<name>A0A1T0CID0_9GAMM</name>
<comment type="caution">
    <text evidence="2">The sequence shown here is derived from an EMBL/GenBank/DDBJ whole genome shotgun (WGS) entry which is preliminary data.</text>
</comment>
<dbReference type="OrthoDB" id="9779790at2"/>
<dbReference type="NCBIfam" id="TIGR00231">
    <property type="entry name" value="small_GTP"/>
    <property type="match status" value="1"/>
</dbReference>
<organism evidence="2 3">
    <name type="scientific">Moraxella pluranimalium</name>
    <dbReference type="NCBI Taxonomy" id="470453"/>
    <lineage>
        <taxon>Bacteria</taxon>
        <taxon>Pseudomonadati</taxon>
        <taxon>Pseudomonadota</taxon>
        <taxon>Gammaproteobacteria</taxon>
        <taxon>Moraxellales</taxon>
        <taxon>Moraxellaceae</taxon>
        <taxon>Moraxella</taxon>
    </lineage>
</organism>
<dbReference type="InterPro" id="IPR006073">
    <property type="entry name" value="GTP-bd"/>
</dbReference>
<proteinExistence type="predicted"/>
<dbReference type="GO" id="GO:0002098">
    <property type="term" value="P:tRNA wobble uridine modification"/>
    <property type="evidence" value="ECO:0007669"/>
    <property type="project" value="TreeGrafter"/>
</dbReference>
<dbReference type="GO" id="GO:0030488">
    <property type="term" value="P:tRNA methylation"/>
    <property type="evidence" value="ECO:0007669"/>
    <property type="project" value="TreeGrafter"/>
</dbReference>